<dbReference type="PANTHER" id="PTHR43437">
    <property type="entry name" value="HYDROXYACYL-THIOESTER DEHYDRATASE TYPE 2, MITOCHONDRIAL-RELATED"/>
    <property type="match status" value="1"/>
</dbReference>
<evidence type="ECO:0000259" key="1">
    <source>
        <dbReference type="Pfam" id="PF01575"/>
    </source>
</evidence>
<dbReference type="GO" id="GO:0006633">
    <property type="term" value="P:fatty acid biosynthetic process"/>
    <property type="evidence" value="ECO:0007669"/>
    <property type="project" value="TreeGrafter"/>
</dbReference>
<dbReference type="InterPro" id="IPR002539">
    <property type="entry name" value="MaoC-like_dom"/>
</dbReference>
<dbReference type="RefSeq" id="WP_134762900.1">
    <property type="nucleotide sequence ID" value="NZ_SOZD01000004.1"/>
</dbReference>
<dbReference type="SUPFAM" id="SSF54637">
    <property type="entry name" value="Thioesterase/thiol ester dehydrase-isomerase"/>
    <property type="match status" value="1"/>
</dbReference>
<reference evidence="2 3" key="1">
    <citation type="submission" date="2019-03" db="EMBL/GenBank/DDBJ databases">
        <title>Jiella endophytica sp. nov., a novel endophytic bacterium isolated from root of Ficus microcarpa Linn. f.</title>
        <authorList>
            <person name="Tuo L."/>
        </authorList>
    </citation>
    <scope>NUCLEOTIDE SEQUENCE [LARGE SCALE GENOMIC DNA]</scope>
    <source>
        <strain evidence="2 3">CBS5Q-3</strain>
    </source>
</reference>
<comment type="caution">
    <text evidence="2">The sequence shown here is derived from an EMBL/GenBank/DDBJ whole genome shotgun (WGS) entry which is preliminary data.</text>
</comment>
<evidence type="ECO:0000313" key="2">
    <source>
        <dbReference type="EMBL" id="TFF22017.1"/>
    </source>
</evidence>
<protein>
    <submittedName>
        <fullName evidence="2">Acyl dehydratase</fullName>
    </submittedName>
</protein>
<feature type="domain" description="MaoC-like" evidence="1">
    <location>
        <begin position="18"/>
        <end position="116"/>
    </location>
</feature>
<dbReference type="Pfam" id="PF01575">
    <property type="entry name" value="MaoC_dehydratas"/>
    <property type="match status" value="1"/>
</dbReference>
<dbReference type="Proteomes" id="UP000298179">
    <property type="component" value="Unassembled WGS sequence"/>
</dbReference>
<dbReference type="EMBL" id="SOZD01000004">
    <property type="protein sequence ID" value="TFF22017.1"/>
    <property type="molecule type" value="Genomic_DNA"/>
</dbReference>
<sequence>MYDLKSIDELRVGDRVSVSKTITEADGAMYIASTGDFGPVHVDDGYASTTRFGERLAPGILVAGICTSVLTAELVGTVGVSIRDCFWFTGAVRYGDTITFDIWISGKDEENRTVDWQAAARNEAGLEVLKADATLKFPRKKAPDPK</sequence>
<dbReference type="GO" id="GO:0019171">
    <property type="term" value="F:(3R)-hydroxyacyl-[acyl-carrier-protein] dehydratase activity"/>
    <property type="evidence" value="ECO:0007669"/>
    <property type="project" value="TreeGrafter"/>
</dbReference>
<proteinExistence type="predicted"/>
<dbReference type="Gene3D" id="3.10.129.10">
    <property type="entry name" value="Hotdog Thioesterase"/>
    <property type="match status" value="1"/>
</dbReference>
<dbReference type="AlphaFoldDB" id="A0A4Y8RJK4"/>
<dbReference type="PANTHER" id="PTHR43437:SF3">
    <property type="entry name" value="HYDROXYACYL-THIOESTER DEHYDRATASE TYPE 2, MITOCHONDRIAL"/>
    <property type="match status" value="1"/>
</dbReference>
<accession>A0A4Y8RJK4</accession>
<evidence type="ECO:0000313" key="3">
    <source>
        <dbReference type="Proteomes" id="UP000298179"/>
    </source>
</evidence>
<keyword evidence="3" id="KW-1185">Reference proteome</keyword>
<organism evidence="2 3">
    <name type="scientific">Jiella endophytica</name>
    <dbReference type="NCBI Taxonomy" id="2558362"/>
    <lineage>
        <taxon>Bacteria</taxon>
        <taxon>Pseudomonadati</taxon>
        <taxon>Pseudomonadota</taxon>
        <taxon>Alphaproteobacteria</taxon>
        <taxon>Hyphomicrobiales</taxon>
        <taxon>Aurantimonadaceae</taxon>
        <taxon>Jiella</taxon>
    </lineage>
</organism>
<dbReference type="InterPro" id="IPR029069">
    <property type="entry name" value="HotDog_dom_sf"/>
</dbReference>
<dbReference type="InterPro" id="IPR050965">
    <property type="entry name" value="UPF0336/Enoyl-CoA_hydratase"/>
</dbReference>
<dbReference type="OrthoDB" id="9796589at2"/>
<name>A0A4Y8RJK4_9HYPH</name>
<gene>
    <name evidence="2" type="ORF">E3C22_15320</name>
</gene>